<protein>
    <submittedName>
        <fullName evidence="3">Replication initiation protein RepE</fullName>
    </submittedName>
</protein>
<gene>
    <name evidence="3" type="ORF">C9J12_28935</name>
</gene>
<dbReference type="InterPro" id="IPR000525">
    <property type="entry name" value="Initiator_Rep_WH1"/>
</dbReference>
<evidence type="ECO:0000259" key="2">
    <source>
        <dbReference type="Pfam" id="PF01051"/>
    </source>
</evidence>
<dbReference type="Proteomes" id="UP000240987">
    <property type="component" value="Unassembled WGS sequence"/>
</dbReference>
<dbReference type="Pfam" id="PF01051">
    <property type="entry name" value="Rep3_N"/>
    <property type="match status" value="1"/>
</dbReference>
<sequence>MPALAKKSDIIIRQANALTSAAYNLTRNEKRLVYIALDDIINKRIQCNEFGQYPVKINHIDYASIFEDDSENIGQDILKITASLNKKEVIFYRPDEDVGKNALDAISWTTKRSYRASLGATTVFFNAELVNIITKVDTNFTRFLMGEAGRLNSPYAMRLYESLRQWPEQQSVTLEVDWMIERYELPESYRRMSDFRRRFLKPAVKEINEHTSIMIDYKEVADKIRSNRIAAITFNYSNRMEKETHS</sequence>
<dbReference type="EMBL" id="PYMJ01000066">
    <property type="protein sequence ID" value="PSU42448.1"/>
    <property type="molecule type" value="Genomic_DNA"/>
</dbReference>
<evidence type="ECO:0000313" key="3">
    <source>
        <dbReference type="EMBL" id="PSU42448.1"/>
    </source>
</evidence>
<organism evidence="3 4">
    <name type="scientific">Photobacterium frigidiphilum</name>
    <dbReference type="NCBI Taxonomy" id="264736"/>
    <lineage>
        <taxon>Bacteria</taxon>
        <taxon>Pseudomonadati</taxon>
        <taxon>Pseudomonadota</taxon>
        <taxon>Gammaproteobacteria</taxon>
        <taxon>Vibrionales</taxon>
        <taxon>Vibrionaceae</taxon>
        <taxon>Photobacterium</taxon>
    </lineage>
</organism>
<proteinExistence type="inferred from homology"/>
<dbReference type="Pfam" id="PF21205">
    <property type="entry name" value="Rep3_C"/>
    <property type="match status" value="1"/>
</dbReference>
<keyword evidence="4" id="KW-1185">Reference proteome</keyword>
<dbReference type="NCBIfam" id="NF010305">
    <property type="entry name" value="PRK13742.1"/>
    <property type="match status" value="1"/>
</dbReference>
<dbReference type="GO" id="GO:0006270">
    <property type="term" value="P:DNA replication initiation"/>
    <property type="evidence" value="ECO:0007669"/>
    <property type="project" value="InterPro"/>
</dbReference>
<dbReference type="InterPro" id="IPR036390">
    <property type="entry name" value="WH_DNA-bd_sf"/>
</dbReference>
<dbReference type="OrthoDB" id="9122127at2"/>
<comment type="similarity">
    <text evidence="1">Belongs to the initiator RepB protein family.</text>
</comment>
<dbReference type="AlphaFoldDB" id="A0A2T3J622"/>
<evidence type="ECO:0000313" key="4">
    <source>
        <dbReference type="Proteomes" id="UP000240987"/>
    </source>
</evidence>
<feature type="domain" description="Initiator Rep protein WH1" evidence="2">
    <location>
        <begin position="11"/>
        <end position="163"/>
    </location>
</feature>
<reference evidence="3 4" key="1">
    <citation type="submission" date="2018-01" db="EMBL/GenBank/DDBJ databases">
        <title>Whole genome sequencing of Histamine producing bacteria.</title>
        <authorList>
            <person name="Butler K."/>
        </authorList>
    </citation>
    <scope>NUCLEOTIDE SEQUENCE [LARGE SCALE GENOMIC DNA]</scope>
    <source>
        <strain evidence="3 4">JCM 12947</strain>
    </source>
</reference>
<dbReference type="SUPFAM" id="SSF46785">
    <property type="entry name" value="Winged helix' DNA-binding domain"/>
    <property type="match status" value="2"/>
</dbReference>
<dbReference type="RefSeq" id="WP_107246754.1">
    <property type="nucleotide sequence ID" value="NZ_PYMJ01000066.1"/>
</dbReference>
<dbReference type="GO" id="GO:0003887">
    <property type="term" value="F:DNA-directed DNA polymerase activity"/>
    <property type="evidence" value="ECO:0007669"/>
    <property type="project" value="InterPro"/>
</dbReference>
<evidence type="ECO:0000256" key="1">
    <source>
        <dbReference type="ARBA" id="ARBA00038283"/>
    </source>
</evidence>
<comment type="caution">
    <text evidence="3">The sequence shown here is derived from an EMBL/GenBank/DDBJ whole genome shotgun (WGS) entry which is preliminary data.</text>
</comment>
<name>A0A2T3J622_9GAMM</name>
<dbReference type="InterPro" id="IPR036388">
    <property type="entry name" value="WH-like_DNA-bd_sf"/>
</dbReference>
<accession>A0A2T3J622</accession>
<dbReference type="Gene3D" id="1.10.10.10">
    <property type="entry name" value="Winged helix-like DNA-binding domain superfamily/Winged helix DNA-binding domain"/>
    <property type="match status" value="2"/>
</dbReference>